<accession>A0A427A7H6</accession>
<comment type="caution">
    <text evidence="3">The sequence shown here is derived from an EMBL/GenBank/DDBJ whole genome shotgun (WGS) entry which is preliminary data.</text>
</comment>
<evidence type="ECO:0000313" key="3">
    <source>
        <dbReference type="EMBL" id="RRT72195.1"/>
    </source>
</evidence>
<dbReference type="EMBL" id="AMZH03003479">
    <property type="protein sequence ID" value="RRT72195.1"/>
    <property type="molecule type" value="Genomic_DNA"/>
</dbReference>
<evidence type="ECO:0000256" key="2">
    <source>
        <dbReference type="SAM" id="MobiDB-lite"/>
    </source>
</evidence>
<dbReference type="AlphaFoldDB" id="A0A427A7H6"/>
<keyword evidence="1" id="KW-0175">Coiled coil</keyword>
<evidence type="ECO:0000256" key="1">
    <source>
        <dbReference type="SAM" id="Coils"/>
    </source>
</evidence>
<organism evidence="3 4">
    <name type="scientific">Ensete ventricosum</name>
    <name type="common">Abyssinian banana</name>
    <name type="synonym">Musa ensete</name>
    <dbReference type="NCBI Taxonomy" id="4639"/>
    <lineage>
        <taxon>Eukaryota</taxon>
        <taxon>Viridiplantae</taxon>
        <taxon>Streptophyta</taxon>
        <taxon>Embryophyta</taxon>
        <taxon>Tracheophyta</taxon>
        <taxon>Spermatophyta</taxon>
        <taxon>Magnoliopsida</taxon>
        <taxon>Liliopsida</taxon>
        <taxon>Zingiberales</taxon>
        <taxon>Musaceae</taxon>
        <taxon>Ensete</taxon>
    </lineage>
</organism>
<feature type="region of interest" description="Disordered" evidence="2">
    <location>
        <begin position="130"/>
        <end position="175"/>
    </location>
</feature>
<reference evidence="3 4" key="1">
    <citation type="journal article" date="2014" name="Agronomy (Basel)">
        <title>A Draft Genome Sequence for Ensete ventricosum, the Drought-Tolerant Tree Against Hunger.</title>
        <authorList>
            <person name="Harrison J."/>
            <person name="Moore K.A."/>
            <person name="Paszkiewicz K."/>
            <person name="Jones T."/>
            <person name="Grant M."/>
            <person name="Ambacheew D."/>
            <person name="Muzemil S."/>
            <person name="Studholme D.J."/>
        </authorList>
    </citation>
    <scope>NUCLEOTIDE SEQUENCE [LARGE SCALE GENOMIC DNA]</scope>
</reference>
<protein>
    <submittedName>
        <fullName evidence="3">Uncharacterized protein</fullName>
    </submittedName>
</protein>
<feature type="coiled-coil region" evidence="1">
    <location>
        <begin position="215"/>
        <end position="270"/>
    </location>
</feature>
<evidence type="ECO:0000313" key="4">
    <source>
        <dbReference type="Proteomes" id="UP000287651"/>
    </source>
</evidence>
<proteinExistence type="predicted"/>
<name>A0A427A7H6_ENSVE</name>
<gene>
    <name evidence="3" type="ORF">B296_00010328</name>
</gene>
<dbReference type="Proteomes" id="UP000287651">
    <property type="component" value="Unassembled WGS sequence"/>
</dbReference>
<sequence>MVGYNGAYGKLCHIGASKMLLDVSTIILSSSGGAALVNSGAAEALTVMQSGGEGHERGLASQGRPQPSPSRYVSLFHLVYQVFSDHTFRRVEMFNLGKMKSGSGVGSGSTAPSSVAMVVIVPTAGKLPGTDMGASLKKRSKRAAPEEPVDASESTTEVLVGGGREPVGRRLRKSPSGGSTRVWIEGLLVKEYLRGALHPTLAKKLYECSSEKLMNRAAKSAIWSLKSQRKDLEQEISILHSSLDGARDDRARLEGDVLSLTKAVALLEAELKAEGPKAVAIYNASEGSSRASRRWGQISYEFRYRVALEWLGERHTEVEVENDPFAKCLEDGNVKIDLCQPFNDNAPS</sequence>